<dbReference type="Gene3D" id="3.10.690.10">
    <property type="entry name" value="Bifunctional nuclease domain"/>
    <property type="match status" value="1"/>
</dbReference>
<dbReference type="SUPFAM" id="SSF103256">
    <property type="entry name" value="Hypothetical protein TM0160"/>
    <property type="match status" value="1"/>
</dbReference>
<evidence type="ECO:0000259" key="1">
    <source>
        <dbReference type="PROSITE" id="PS51658"/>
    </source>
</evidence>
<dbReference type="GO" id="GO:0004518">
    <property type="term" value="F:nuclease activity"/>
    <property type="evidence" value="ECO:0007669"/>
    <property type="project" value="InterPro"/>
</dbReference>
<dbReference type="PROSITE" id="PS51658">
    <property type="entry name" value="BFN"/>
    <property type="match status" value="1"/>
</dbReference>
<dbReference type="Pfam" id="PF02577">
    <property type="entry name" value="BFN_dom"/>
    <property type="match status" value="1"/>
</dbReference>
<evidence type="ECO:0000313" key="2">
    <source>
        <dbReference type="EMBL" id="SVA05789.1"/>
    </source>
</evidence>
<dbReference type="PANTHER" id="PTHR15160:SF1">
    <property type="entry name" value="VON HIPPEL-LINDAU DISEASE TUMOR SUPPRESSOR"/>
    <property type="match status" value="1"/>
</dbReference>
<organism evidence="2">
    <name type="scientific">marine metagenome</name>
    <dbReference type="NCBI Taxonomy" id="408172"/>
    <lineage>
        <taxon>unclassified sequences</taxon>
        <taxon>metagenomes</taxon>
        <taxon>ecological metagenomes</taxon>
    </lineage>
</organism>
<dbReference type="PANTHER" id="PTHR15160">
    <property type="entry name" value="VON HIPPEL-LINDAU PROTEIN"/>
    <property type="match status" value="1"/>
</dbReference>
<reference evidence="2" key="1">
    <citation type="submission" date="2018-05" db="EMBL/GenBank/DDBJ databases">
        <authorList>
            <person name="Lanie J.A."/>
            <person name="Ng W.-L."/>
            <person name="Kazmierczak K.M."/>
            <person name="Andrzejewski T.M."/>
            <person name="Davidsen T.M."/>
            <person name="Wayne K.J."/>
            <person name="Tettelin H."/>
            <person name="Glass J.I."/>
            <person name="Rusch D."/>
            <person name="Podicherti R."/>
            <person name="Tsui H.-C.T."/>
            <person name="Winkler M.E."/>
        </authorList>
    </citation>
    <scope>NUCLEOTIDE SEQUENCE</scope>
</reference>
<dbReference type="InterPro" id="IPR003729">
    <property type="entry name" value="Bi_nuclease_dom"/>
</dbReference>
<accession>A0A381SQM3</accession>
<dbReference type="AlphaFoldDB" id="A0A381SQM3"/>
<protein>
    <recommendedName>
        <fullName evidence="1">BFN domain-containing protein</fullName>
    </recommendedName>
</protein>
<dbReference type="EMBL" id="UINC01003376">
    <property type="protein sequence ID" value="SVA05789.1"/>
    <property type="molecule type" value="Genomic_DNA"/>
</dbReference>
<dbReference type="InterPro" id="IPR036104">
    <property type="entry name" value="BFN_sf"/>
</dbReference>
<gene>
    <name evidence="2" type="ORF">METZ01_LOCUS58643</name>
</gene>
<name>A0A381SQM3_9ZZZZ</name>
<proteinExistence type="predicted"/>
<sequence length="161" mass="17986">MQIEMIIKGLMLDPTTKMPIVILRDNKGDNVLPIWVGSPEANAIALQIENVATPRPMTHDLLRNVIQDLKGEVQKIVVCDLKENTFYAMIYLLVNGEVVAIDSRPSDAIALAIRVKAPIFVEESVMSEAKKSELGPENVDQEQLGEWLESLDPEELGKYKM</sequence>
<feature type="domain" description="BFN" evidence="1">
    <location>
        <begin position="2"/>
        <end position="133"/>
    </location>
</feature>